<comment type="caution">
    <text evidence="1">The sequence shown here is derived from an EMBL/GenBank/DDBJ whole genome shotgun (WGS) entry which is preliminary data.</text>
</comment>
<protein>
    <submittedName>
        <fullName evidence="1">Uncharacterized protein</fullName>
    </submittedName>
</protein>
<accession>A0AAV4NR44</accession>
<dbReference type="Proteomes" id="UP001054945">
    <property type="component" value="Unassembled WGS sequence"/>
</dbReference>
<sequence length="120" mass="13870">MTRAFEKQNKKNICAEDGGKKRIRWIHNVPHNPRTACHTAKQNKGVAMGRFGNLIYSGSSYLDTVELLTRKSNIISKDFLLHFSLSVKKVKRQDKKEMRRRRLRKKGSLDILDINPFSAS</sequence>
<reference evidence="1 2" key="1">
    <citation type="submission" date="2021-06" db="EMBL/GenBank/DDBJ databases">
        <title>Caerostris extrusa draft genome.</title>
        <authorList>
            <person name="Kono N."/>
            <person name="Arakawa K."/>
        </authorList>
    </citation>
    <scope>NUCLEOTIDE SEQUENCE [LARGE SCALE GENOMIC DNA]</scope>
</reference>
<name>A0AAV4NR44_CAEEX</name>
<evidence type="ECO:0000313" key="2">
    <source>
        <dbReference type="Proteomes" id="UP001054945"/>
    </source>
</evidence>
<gene>
    <name evidence="1" type="ORF">CEXT_751551</name>
</gene>
<proteinExistence type="predicted"/>
<dbReference type="AlphaFoldDB" id="A0AAV4NR44"/>
<dbReference type="EMBL" id="BPLR01003563">
    <property type="protein sequence ID" value="GIX86054.1"/>
    <property type="molecule type" value="Genomic_DNA"/>
</dbReference>
<organism evidence="1 2">
    <name type="scientific">Caerostris extrusa</name>
    <name type="common">Bark spider</name>
    <name type="synonym">Caerostris bankana</name>
    <dbReference type="NCBI Taxonomy" id="172846"/>
    <lineage>
        <taxon>Eukaryota</taxon>
        <taxon>Metazoa</taxon>
        <taxon>Ecdysozoa</taxon>
        <taxon>Arthropoda</taxon>
        <taxon>Chelicerata</taxon>
        <taxon>Arachnida</taxon>
        <taxon>Araneae</taxon>
        <taxon>Araneomorphae</taxon>
        <taxon>Entelegynae</taxon>
        <taxon>Araneoidea</taxon>
        <taxon>Araneidae</taxon>
        <taxon>Caerostris</taxon>
    </lineage>
</organism>
<evidence type="ECO:0000313" key="1">
    <source>
        <dbReference type="EMBL" id="GIX86054.1"/>
    </source>
</evidence>
<keyword evidence="2" id="KW-1185">Reference proteome</keyword>